<protein>
    <submittedName>
        <fullName evidence="2">Uncharacterized protein</fullName>
    </submittedName>
</protein>
<evidence type="ECO:0000313" key="3">
    <source>
        <dbReference type="Proteomes" id="UP000018144"/>
    </source>
</evidence>
<feature type="region of interest" description="Disordered" evidence="1">
    <location>
        <begin position="53"/>
        <end position="105"/>
    </location>
</feature>
<reference evidence="2 3" key="1">
    <citation type="journal article" date="2013" name="PLoS Genet.">
        <title>The genome and development-dependent transcriptomes of Pyronema confluens: a window into fungal evolution.</title>
        <authorList>
            <person name="Traeger S."/>
            <person name="Altegoer F."/>
            <person name="Freitag M."/>
            <person name="Gabaldon T."/>
            <person name="Kempken F."/>
            <person name="Kumar A."/>
            <person name="Marcet-Houben M."/>
            <person name="Poggeler S."/>
            <person name="Stajich J.E."/>
            <person name="Nowrousian M."/>
        </authorList>
    </citation>
    <scope>NUCLEOTIDE SEQUENCE [LARGE SCALE GENOMIC DNA]</scope>
    <source>
        <strain evidence="3">CBS 100304</strain>
        <tissue evidence="2">Vegetative mycelium</tissue>
    </source>
</reference>
<accession>U4KWC4</accession>
<gene>
    <name evidence="2" type="ORF">PCON_05729</name>
</gene>
<dbReference type="Proteomes" id="UP000018144">
    <property type="component" value="Unassembled WGS sequence"/>
</dbReference>
<organism evidence="2 3">
    <name type="scientific">Pyronema omphalodes (strain CBS 100304)</name>
    <name type="common">Pyronema confluens</name>
    <dbReference type="NCBI Taxonomy" id="1076935"/>
    <lineage>
        <taxon>Eukaryota</taxon>
        <taxon>Fungi</taxon>
        <taxon>Dikarya</taxon>
        <taxon>Ascomycota</taxon>
        <taxon>Pezizomycotina</taxon>
        <taxon>Pezizomycetes</taxon>
        <taxon>Pezizales</taxon>
        <taxon>Pyronemataceae</taxon>
        <taxon>Pyronema</taxon>
    </lineage>
</organism>
<feature type="compositionally biased region" description="Low complexity" evidence="1">
    <location>
        <begin position="91"/>
        <end position="105"/>
    </location>
</feature>
<dbReference type="AlphaFoldDB" id="U4KWC4"/>
<evidence type="ECO:0000313" key="2">
    <source>
        <dbReference type="EMBL" id="CCX06142.1"/>
    </source>
</evidence>
<dbReference type="EMBL" id="HF935280">
    <property type="protein sequence ID" value="CCX06142.1"/>
    <property type="molecule type" value="Genomic_DNA"/>
</dbReference>
<name>U4KWC4_PYROM</name>
<sequence length="105" mass="11801">MEKLYDVMILGRGSWRLVCRGFFVSPPVVPLEDESHDNKDSNIRCRCCARESQPLHEESSGYLVPSRIPESSDEELLSGNEAADGQLPEGVSSVDTVRRTSSYYY</sequence>
<proteinExistence type="predicted"/>
<evidence type="ECO:0000256" key="1">
    <source>
        <dbReference type="SAM" id="MobiDB-lite"/>
    </source>
</evidence>
<keyword evidence="3" id="KW-1185">Reference proteome</keyword>